<evidence type="ECO:0000256" key="5">
    <source>
        <dbReference type="ARBA" id="ARBA00023273"/>
    </source>
</evidence>
<dbReference type="InterPro" id="IPR011467">
    <property type="entry name" value="DUF1573"/>
</dbReference>
<proteinExistence type="predicted"/>
<dbReference type="InterPro" id="IPR013783">
    <property type="entry name" value="Ig-like_fold"/>
</dbReference>
<sequence length="355" mass="38475">MNKKQIISAILLLTAMGANAQDIAIENKNIDCGQVVFKHPVTAEYVMKNNGASPLTISDVRTSCGCTTVSYPKEAIAPGQSFTVSAVYDAKTMGHFNKRIGIYSNASSGPLMLSIKGVVVEEKDQPDLNYPYLLGDLHVDRTDLEFDDVNRGDEPVQVINIKNTTDQVVEPVLMHLPNYLRAEVRPSKIAPGRTGKALVQLDSRVLRDLGLTQTSVYLGMFMGDKVAPDKEITVSAVLLPDFDNMTSLQKARAPKLRLSSGSVELGGFSGKKSKKGKVTLINEGKTPLEIRSLQMFTAGLQVSLGNKTIAPGQKVDLKVTAIASILDKVKGKPRVLLITNDPENTKVIINVNVTK</sequence>
<dbReference type="PANTHER" id="PTHR37833:SF1">
    <property type="entry name" value="SIGNAL PEPTIDE PROTEIN"/>
    <property type="match status" value="1"/>
</dbReference>
<feature type="domain" description="HYDIN/VesB/CFA65-like Ig-like" evidence="7">
    <location>
        <begin position="254"/>
        <end position="349"/>
    </location>
</feature>
<keyword evidence="5" id="KW-0966">Cell projection</keyword>
<dbReference type="Pfam" id="PF22544">
    <property type="entry name" value="HYDIN_VesB_CFA65-like_Ig"/>
    <property type="match status" value="1"/>
</dbReference>
<dbReference type="Proteomes" id="UP001487296">
    <property type="component" value="Unassembled WGS sequence"/>
</dbReference>
<keyword evidence="9" id="KW-1185">Reference proteome</keyword>
<dbReference type="PANTHER" id="PTHR37833">
    <property type="entry name" value="LIPOPROTEIN-RELATED"/>
    <property type="match status" value="1"/>
</dbReference>
<evidence type="ECO:0000313" key="9">
    <source>
        <dbReference type="Proteomes" id="UP001487296"/>
    </source>
</evidence>
<gene>
    <name evidence="8" type="ORF">AAAT34_05025</name>
</gene>
<evidence type="ECO:0000256" key="4">
    <source>
        <dbReference type="ARBA" id="ARBA00023069"/>
    </source>
</evidence>
<keyword evidence="3" id="KW-0963">Cytoplasm</keyword>
<evidence type="ECO:0000313" key="8">
    <source>
        <dbReference type="EMBL" id="MEQ2486418.1"/>
    </source>
</evidence>
<feature type="signal peptide" evidence="6">
    <location>
        <begin position="1"/>
        <end position="20"/>
    </location>
</feature>
<accession>A0ABV1FPS5</accession>
<organism evidence="8 9">
    <name type="scientific">Hallella faecis</name>
    <dbReference type="NCBI Taxonomy" id="2841596"/>
    <lineage>
        <taxon>Bacteria</taxon>
        <taxon>Pseudomonadati</taxon>
        <taxon>Bacteroidota</taxon>
        <taxon>Bacteroidia</taxon>
        <taxon>Bacteroidales</taxon>
        <taxon>Prevotellaceae</taxon>
        <taxon>Hallella</taxon>
    </lineage>
</organism>
<dbReference type="RefSeq" id="WP_215760354.1">
    <property type="nucleotide sequence ID" value="NZ_JAHKBE010000040.1"/>
</dbReference>
<name>A0ABV1FPS5_9BACT</name>
<feature type="chain" id="PRO_5046277664" evidence="6">
    <location>
        <begin position="21"/>
        <end position="355"/>
    </location>
</feature>
<evidence type="ECO:0000256" key="2">
    <source>
        <dbReference type="ARBA" id="ARBA00004496"/>
    </source>
</evidence>
<reference evidence="8 9" key="1">
    <citation type="submission" date="2024-04" db="EMBL/GenBank/DDBJ databases">
        <title>Human intestinal bacterial collection.</title>
        <authorList>
            <person name="Pauvert C."/>
            <person name="Hitch T.C.A."/>
            <person name="Clavel T."/>
        </authorList>
    </citation>
    <scope>NUCLEOTIDE SEQUENCE [LARGE SCALE GENOMIC DNA]</scope>
    <source>
        <strain evidence="8 9">CLA-AA-H145</strain>
    </source>
</reference>
<evidence type="ECO:0000256" key="1">
    <source>
        <dbReference type="ARBA" id="ARBA00004138"/>
    </source>
</evidence>
<keyword evidence="6" id="KW-0732">Signal</keyword>
<keyword evidence="4" id="KW-0969">Cilium</keyword>
<evidence type="ECO:0000256" key="6">
    <source>
        <dbReference type="SAM" id="SignalP"/>
    </source>
</evidence>
<dbReference type="Gene3D" id="2.60.40.10">
    <property type="entry name" value="Immunoglobulins"/>
    <property type="match status" value="3"/>
</dbReference>
<dbReference type="EMBL" id="JBBNFP010000013">
    <property type="protein sequence ID" value="MEQ2486418.1"/>
    <property type="molecule type" value="Genomic_DNA"/>
</dbReference>
<dbReference type="Pfam" id="PF07610">
    <property type="entry name" value="DUF1573"/>
    <property type="match status" value="1"/>
</dbReference>
<protein>
    <submittedName>
        <fullName evidence="8">DUF1573 domain-containing protein</fullName>
    </submittedName>
</protein>
<evidence type="ECO:0000259" key="7">
    <source>
        <dbReference type="Pfam" id="PF22544"/>
    </source>
</evidence>
<comment type="subcellular location">
    <subcellularLocation>
        <location evidence="1">Cell projection</location>
        <location evidence="1">Cilium</location>
    </subcellularLocation>
    <subcellularLocation>
        <location evidence="2">Cytoplasm</location>
    </subcellularLocation>
</comment>
<evidence type="ECO:0000256" key="3">
    <source>
        <dbReference type="ARBA" id="ARBA00022490"/>
    </source>
</evidence>
<comment type="caution">
    <text evidence="8">The sequence shown here is derived from an EMBL/GenBank/DDBJ whole genome shotgun (WGS) entry which is preliminary data.</text>
</comment>
<dbReference type="InterPro" id="IPR053879">
    <property type="entry name" value="HYDIN_VesB_CFA65-like_Ig"/>
</dbReference>